<organism evidence="1 2">
    <name type="scientific">Paenisporosarcina macmurdoensis</name>
    <dbReference type="NCBI Taxonomy" id="212659"/>
    <lineage>
        <taxon>Bacteria</taxon>
        <taxon>Bacillati</taxon>
        <taxon>Bacillota</taxon>
        <taxon>Bacilli</taxon>
        <taxon>Bacillales</taxon>
        <taxon>Caryophanaceae</taxon>
        <taxon>Paenisporosarcina</taxon>
    </lineage>
</organism>
<evidence type="ECO:0000313" key="1">
    <source>
        <dbReference type="EMBL" id="MFC6040742.1"/>
    </source>
</evidence>
<comment type="caution">
    <text evidence="1">The sequence shown here is derived from an EMBL/GenBank/DDBJ whole genome shotgun (WGS) entry which is preliminary data.</text>
</comment>
<proteinExistence type="predicted"/>
<dbReference type="EMBL" id="JBHSRI010000025">
    <property type="protein sequence ID" value="MFC6040742.1"/>
    <property type="molecule type" value="Genomic_DNA"/>
</dbReference>
<keyword evidence="2" id="KW-1185">Reference proteome</keyword>
<sequence length="149" mass="16945">MINRQNEYLIPSLEQLALFHFEQARYFERLKMASVNSPALFYHYAAQQFYNQALEHQYQVMLVHVMIPRTTMVGANEHNNTQSTTINPALLTSLREGGNILYARHGEALVGDDQPNLNLQDCSTQRNLSEVGRKQANIRGGTSQFTNSS</sequence>
<evidence type="ECO:0000313" key="2">
    <source>
        <dbReference type="Proteomes" id="UP001596170"/>
    </source>
</evidence>
<gene>
    <name evidence="1" type="ORF">ACFPYN_15045</name>
</gene>
<name>A0ABW1LC22_9BACL</name>
<protein>
    <submittedName>
        <fullName evidence="1">Uncharacterized protein</fullName>
    </submittedName>
</protein>
<accession>A0ABW1LC22</accession>
<reference evidence="2" key="1">
    <citation type="journal article" date="2019" name="Int. J. Syst. Evol. Microbiol.">
        <title>The Global Catalogue of Microorganisms (GCM) 10K type strain sequencing project: providing services to taxonomists for standard genome sequencing and annotation.</title>
        <authorList>
            <consortium name="The Broad Institute Genomics Platform"/>
            <consortium name="The Broad Institute Genome Sequencing Center for Infectious Disease"/>
            <person name="Wu L."/>
            <person name="Ma J."/>
        </authorList>
    </citation>
    <scope>NUCLEOTIDE SEQUENCE [LARGE SCALE GENOMIC DNA]</scope>
    <source>
        <strain evidence="2">CCUG 54527</strain>
    </source>
</reference>
<dbReference type="RefSeq" id="WP_377735292.1">
    <property type="nucleotide sequence ID" value="NZ_JBHSRI010000025.1"/>
</dbReference>
<dbReference type="Proteomes" id="UP001596170">
    <property type="component" value="Unassembled WGS sequence"/>
</dbReference>